<evidence type="ECO:0000313" key="1">
    <source>
        <dbReference type="EMBL" id="NYJ38217.1"/>
    </source>
</evidence>
<name>A0A7Z0EUL1_9ACTN</name>
<organism evidence="1 2">
    <name type="scientific">Nocardiopsis aegyptia</name>
    <dbReference type="NCBI Taxonomy" id="220378"/>
    <lineage>
        <taxon>Bacteria</taxon>
        <taxon>Bacillati</taxon>
        <taxon>Actinomycetota</taxon>
        <taxon>Actinomycetes</taxon>
        <taxon>Streptosporangiales</taxon>
        <taxon>Nocardiopsidaceae</taxon>
        <taxon>Nocardiopsis</taxon>
    </lineage>
</organism>
<dbReference type="RefSeq" id="WP_179829386.1">
    <property type="nucleotide sequence ID" value="NZ_JACCFS010000001.1"/>
</dbReference>
<sequence length="225" mass="24318">MAVEHPRYPRAPFRTPSASGFLYAGLTVDPPRTPLVRASAERDDAVEACAQAARALADRPDVLGARVFEAVLMPPLKGAPRFDVTMLVETDGPQSLDAVRAAADFGALGADLVMPAVNPARIGDTEDPADGVYLFNHFVAEDGDAGVRVWEDLAGWYTAVLGVDNSLPLRALEPSRFAFVNYARLPGGAAAFLLGQLVRPGFHRFVRRRLREHGMTALPVLYRPV</sequence>
<reference evidence="1 2" key="1">
    <citation type="submission" date="2020-07" db="EMBL/GenBank/DDBJ databases">
        <title>Sequencing the genomes of 1000 actinobacteria strains.</title>
        <authorList>
            <person name="Klenk H.-P."/>
        </authorList>
    </citation>
    <scope>NUCLEOTIDE SEQUENCE [LARGE SCALE GENOMIC DNA]</scope>
    <source>
        <strain evidence="1 2">DSM 44442</strain>
    </source>
</reference>
<accession>A0A7Z0EUL1</accession>
<dbReference type="EMBL" id="JACCFS010000001">
    <property type="protein sequence ID" value="NYJ38217.1"/>
    <property type="molecule type" value="Genomic_DNA"/>
</dbReference>
<protein>
    <submittedName>
        <fullName evidence="1">Uncharacterized protein</fullName>
    </submittedName>
</protein>
<comment type="caution">
    <text evidence="1">The sequence shown here is derived from an EMBL/GenBank/DDBJ whole genome shotgun (WGS) entry which is preliminary data.</text>
</comment>
<dbReference type="Proteomes" id="UP000572051">
    <property type="component" value="Unassembled WGS sequence"/>
</dbReference>
<proteinExistence type="predicted"/>
<dbReference type="AlphaFoldDB" id="A0A7Z0EUL1"/>
<gene>
    <name evidence="1" type="ORF">HNR10_006098</name>
</gene>
<keyword evidence="2" id="KW-1185">Reference proteome</keyword>
<evidence type="ECO:0000313" key="2">
    <source>
        <dbReference type="Proteomes" id="UP000572051"/>
    </source>
</evidence>